<dbReference type="KEGG" id="phe:Phep_2138"/>
<feature type="domain" description="FecR protein" evidence="2">
    <location>
        <begin position="169"/>
        <end position="264"/>
    </location>
</feature>
<dbReference type="FunFam" id="2.60.120.1440:FF:000001">
    <property type="entry name" value="Putative anti-sigma factor"/>
    <property type="match status" value="1"/>
</dbReference>
<proteinExistence type="predicted"/>
<dbReference type="RefSeq" id="WP_015807955.1">
    <property type="nucleotide sequence ID" value="NC_013061.1"/>
</dbReference>
<keyword evidence="1" id="KW-1133">Transmembrane helix</keyword>
<dbReference type="GO" id="GO:0016989">
    <property type="term" value="F:sigma factor antagonist activity"/>
    <property type="evidence" value="ECO:0007669"/>
    <property type="project" value="TreeGrafter"/>
</dbReference>
<keyword evidence="1" id="KW-0472">Membrane</keyword>
<feature type="transmembrane region" description="Helical" evidence="1">
    <location>
        <begin position="71"/>
        <end position="90"/>
    </location>
</feature>
<dbReference type="EMBL" id="CP001681">
    <property type="protein sequence ID" value="ACU04342.1"/>
    <property type="molecule type" value="Genomic_DNA"/>
</dbReference>
<gene>
    <name evidence="4" type="ordered locus">Phep_2138</name>
</gene>
<reference evidence="4 5" key="1">
    <citation type="journal article" date="2009" name="Stand. Genomic Sci.">
        <title>Complete genome sequence of Pedobacter heparinus type strain (HIM 762-3).</title>
        <authorList>
            <person name="Han C."/>
            <person name="Spring S."/>
            <person name="Lapidus A."/>
            <person name="Del Rio T.G."/>
            <person name="Tice H."/>
            <person name="Copeland A."/>
            <person name="Cheng J.F."/>
            <person name="Lucas S."/>
            <person name="Chen F."/>
            <person name="Nolan M."/>
            <person name="Bruce D."/>
            <person name="Goodwin L."/>
            <person name="Pitluck S."/>
            <person name="Ivanova N."/>
            <person name="Mavromatis K."/>
            <person name="Mikhailova N."/>
            <person name="Pati A."/>
            <person name="Chen A."/>
            <person name="Palaniappan K."/>
            <person name="Land M."/>
            <person name="Hauser L."/>
            <person name="Chang Y.J."/>
            <person name="Jeffries C.C."/>
            <person name="Saunders E."/>
            <person name="Chertkov O."/>
            <person name="Brettin T."/>
            <person name="Goker M."/>
            <person name="Rohde M."/>
            <person name="Bristow J."/>
            <person name="Eisen J.A."/>
            <person name="Markowitz V."/>
            <person name="Hugenholtz P."/>
            <person name="Kyrpides N.C."/>
            <person name="Klenk H.P."/>
            <person name="Detter J.C."/>
        </authorList>
    </citation>
    <scope>NUCLEOTIDE SEQUENCE [LARGE SCALE GENOMIC DNA]</scope>
    <source>
        <strain evidence="5">ATCC 13125 / DSM 2366 / CIP 104194 / JCM 7457 / NBRC 12017 / NCIMB 9290 / NRRL B-14731 / HIM 762-3</strain>
    </source>
</reference>
<dbReference type="Pfam" id="PF04773">
    <property type="entry name" value="FecR"/>
    <property type="match status" value="1"/>
</dbReference>
<evidence type="ECO:0000313" key="4">
    <source>
        <dbReference type="EMBL" id="ACU04342.1"/>
    </source>
</evidence>
<dbReference type="HOGENOM" id="CLU_050192_1_0_10"/>
<dbReference type="AlphaFoldDB" id="C6XXS4"/>
<dbReference type="InterPro" id="IPR006860">
    <property type="entry name" value="FecR"/>
</dbReference>
<evidence type="ECO:0000259" key="2">
    <source>
        <dbReference type="Pfam" id="PF04773"/>
    </source>
</evidence>
<protein>
    <submittedName>
        <fullName evidence="4">FecR protein</fullName>
    </submittedName>
</protein>
<feature type="domain" description="Protein FecR C-terminal" evidence="3">
    <location>
        <begin position="306"/>
        <end position="373"/>
    </location>
</feature>
<accession>C6XXS4</accession>
<name>C6XXS4_PEDHD</name>
<dbReference type="PANTHER" id="PTHR30273:SF2">
    <property type="entry name" value="PROTEIN FECR"/>
    <property type="match status" value="1"/>
</dbReference>
<dbReference type="Gene3D" id="2.60.120.1440">
    <property type="match status" value="1"/>
</dbReference>
<evidence type="ECO:0000259" key="3">
    <source>
        <dbReference type="Pfam" id="PF16344"/>
    </source>
</evidence>
<evidence type="ECO:0000313" key="5">
    <source>
        <dbReference type="Proteomes" id="UP000000852"/>
    </source>
</evidence>
<dbReference type="InterPro" id="IPR032508">
    <property type="entry name" value="FecR_C"/>
</dbReference>
<sequence>MDKKDIKNILHKVDSGIASAEEEDIAKYWLHYFQKEDVPALSAAELDKESMAVFTALMKNRSTRPAGIRRFWYPAVAAAVFVIIAAFWFYTDRQAGAGKPVAYANDVAPGKKTATLTLANGKKIVLSDALNGEIAKQAGVSIFKTPDGQVVYKIDPSRQPGVAAAYNMLSTSRSETYQIILPDGSKVWLNAASSIKYPATFASFKKRAVELSGEAYFEIAKDEKHPFVVKTDQQQVEVLGTHFNVNAYNDEGVTKTVLLEGAVRINTGNVAGGVLKPGQQGVLAAGKLKIEPADIETELAWKNGFFRFNDEQLESIMKKISRWYDIQVVYENEELKKEPFAGVTTRFANVSELLRMLELTGEVKFKINGRQIRVLNAK</sequence>
<dbReference type="Proteomes" id="UP000000852">
    <property type="component" value="Chromosome"/>
</dbReference>
<organism evidence="4 5">
    <name type="scientific">Pedobacter heparinus (strain ATCC 13125 / DSM 2366 / CIP 104194 / JCM 7457 / NBRC 12017 / NCIMB 9290 / NRRL B-14731 / HIM 762-3)</name>
    <dbReference type="NCBI Taxonomy" id="485917"/>
    <lineage>
        <taxon>Bacteria</taxon>
        <taxon>Pseudomonadati</taxon>
        <taxon>Bacteroidota</taxon>
        <taxon>Sphingobacteriia</taxon>
        <taxon>Sphingobacteriales</taxon>
        <taxon>Sphingobacteriaceae</taxon>
        <taxon>Pedobacter</taxon>
    </lineage>
</organism>
<dbReference type="PIRSF" id="PIRSF018266">
    <property type="entry name" value="FecR"/>
    <property type="match status" value="1"/>
</dbReference>
<dbReference type="eggNOG" id="COG3712">
    <property type="taxonomic scope" value="Bacteria"/>
</dbReference>
<dbReference type="InterPro" id="IPR012373">
    <property type="entry name" value="Ferrdict_sens_TM"/>
</dbReference>
<dbReference type="Gene3D" id="3.55.50.30">
    <property type="match status" value="1"/>
</dbReference>
<evidence type="ECO:0000256" key="1">
    <source>
        <dbReference type="SAM" id="Phobius"/>
    </source>
</evidence>
<dbReference type="STRING" id="485917.Phep_2138"/>
<dbReference type="PANTHER" id="PTHR30273">
    <property type="entry name" value="PERIPLASMIC SIGNAL SENSOR AND SIGMA FACTOR ACTIVATOR FECR-RELATED"/>
    <property type="match status" value="1"/>
</dbReference>
<keyword evidence="1" id="KW-0812">Transmembrane</keyword>
<dbReference type="Pfam" id="PF16344">
    <property type="entry name" value="FecR_C"/>
    <property type="match status" value="1"/>
</dbReference>
<keyword evidence="5" id="KW-1185">Reference proteome</keyword>
<dbReference type="OrthoDB" id="1099963at2"/>